<protein>
    <recommendedName>
        <fullName evidence="3">DUF4287 domain-containing protein</fullName>
    </recommendedName>
</protein>
<evidence type="ECO:0000313" key="1">
    <source>
        <dbReference type="EMBL" id="AHI23946.1"/>
    </source>
</evidence>
<dbReference type="eggNOG" id="COG3832">
    <property type="taxonomic scope" value="Bacteria"/>
</dbReference>
<accession>W5Y3X7</accession>
<organism evidence="1 2">
    <name type="scientific">Corynebacterium vitaeruminis DSM 20294</name>
    <dbReference type="NCBI Taxonomy" id="1224164"/>
    <lineage>
        <taxon>Bacteria</taxon>
        <taxon>Bacillati</taxon>
        <taxon>Actinomycetota</taxon>
        <taxon>Actinomycetes</taxon>
        <taxon>Mycobacteriales</taxon>
        <taxon>Corynebacteriaceae</taxon>
        <taxon>Corynebacterium</taxon>
    </lineage>
</organism>
<evidence type="ECO:0008006" key="3">
    <source>
        <dbReference type="Google" id="ProtNLM"/>
    </source>
</evidence>
<dbReference type="AlphaFoldDB" id="W5Y3X7"/>
<dbReference type="STRING" id="1224164.B843_12850"/>
<dbReference type="KEGG" id="cvt:B843_12850"/>
<dbReference type="EMBL" id="CP004353">
    <property type="protein sequence ID" value="AHI23946.1"/>
    <property type="molecule type" value="Genomic_DNA"/>
</dbReference>
<proteinExistence type="predicted"/>
<gene>
    <name evidence="1" type="ORF">B843_12850</name>
</gene>
<dbReference type="Proteomes" id="UP000019222">
    <property type="component" value="Chromosome"/>
</dbReference>
<evidence type="ECO:0000313" key="2">
    <source>
        <dbReference type="Proteomes" id="UP000019222"/>
    </source>
</evidence>
<dbReference type="HOGENOM" id="CLU_109315_0_0_11"/>
<sequence length="187" mass="20947">MDDARLQAKTGRTGLQWIEYLEKVSGKDINNIAHKEMALLVIDAGIEPWWAQGVTISVEQQIGRRVVGQTCNGTYSASASKTLNGDWLELFDKFVAFMSENYELIPIPAAGEPRTTESEKWRYWKIDLEDGSKVSINCSPKSAKDGTPKGSFGVSHDKLESLESRDELKSFWQELLGRFAKTVTVTK</sequence>
<reference evidence="1 2" key="1">
    <citation type="submission" date="2013-02" db="EMBL/GenBank/DDBJ databases">
        <title>The complete genome sequence of Corynebacterium vitaeruminis DSM 20294.</title>
        <authorList>
            <person name="Ruckert C."/>
            <person name="Albersmeier A."/>
            <person name="Kalinowski J."/>
        </authorList>
    </citation>
    <scope>NUCLEOTIDE SEQUENCE [LARGE SCALE GENOMIC DNA]</scope>
    <source>
        <strain evidence="2">ATCC 10234</strain>
    </source>
</reference>
<dbReference type="RefSeq" id="WP_025253918.1">
    <property type="nucleotide sequence ID" value="NZ_CP004353.1"/>
</dbReference>
<name>W5Y3X7_9CORY</name>
<dbReference type="PATRIC" id="fig|1224164.3.peg.2594"/>
<keyword evidence="2" id="KW-1185">Reference proteome</keyword>